<dbReference type="InterPro" id="IPR022385">
    <property type="entry name" value="Rhs_assc_core"/>
</dbReference>
<organism evidence="7 8">
    <name type="scientific">Enhygromyxa salina</name>
    <dbReference type="NCBI Taxonomy" id="215803"/>
    <lineage>
        <taxon>Bacteria</taxon>
        <taxon>Pseudomonadati</taxon>
        <taxon>Myxococcota</taxon>
        <taxon>Polyangia</taxon>
        <taxon>Nannocystales</taxon>
        <taxon>Nannocystaceae</taxon>
        <taxon>Enhygromyxa</taxon>
    </lineage>
</organism>
<dbReference type="InterPro" id="IPR022044">
    <property type="entry name" value="TcdB_toxin_mid/C"/>
</dbReference>
<dbReference type="PRINTS" id="PR01341">
    <property type="entry name" value="SALSPVBPROT"/>
</dbReference>
<feature type="compositionally biased region" description="Basic and acidic residues" evidence="4">
    <location>
        <begin position="2156"/>
        <end position="2174"/>
    </location>
</feature>
<keyword evidence="2" id="KW-0964">Secreted</keyword>
<dbReference type="Pfam" id="PF12256">
    <property type="entry name" value="TcdB_toxin_midN"/>
    <property type="match status" value="1"/>
</dbReference>
<dbReference type="EMBL" id="JMCC02000142">
    <property type="protein sequence ID" value="KIG12243.1"/>
    <property type="molecule type" value="Genomic_DNA"/>
</dbReference>
<evidence type="ECO:0000256" key="4">
    <source>
        <dbReference type="SAM" id="MobiDB-lite"/>
    </source>
</evidence>
<dbReference type="NCBIfam" id="TIGR03696">
    <property type="entry name" value="Rhs_assc_core"/>
    <property type="match status" value="1"/>
</dbReference>
<dbReference type="Pfam" id="PF12255">
    <property type="entry name" value="TcdB_toxin_midC"/>
    <property type="match status" value="1"/>
</dbReference>
<keyword evidence="3" id="KW-0843">Virulence</keyword>
<feature type="region of interest" description="Disordered" evidence="4">
    <location>
        <begin position="2155"/>
        <end position="2185"/>
    </location>
</feature>
<dbReference type="Gene3D" id="2.180.10.10">
    <property type="entry name" value="RHS repeat-associated core"/>
    <property type="match status" value="1"/>
</dbReference>
<evidence type="ECO:0000256" key="2">
    <source>
        <dbReference type="ARBA" id="ARBA00022525"/>
    </source>
</evidence>
<dbReference type="GO" id="GO:0005737">
    <property type="term" value="C:cytoplasm"/>
    <property type="evidence" value="ECO:0007669"/>
    <property type="project" value="InterPro"/>
</dbReference>
<evidence type="ECO:0000259" key="6">
    <source>
        <dbReference type="Pfam" id="PF12256"/>
    </source>
</evidence>
<dbReference type="InterPro" id="IPR028994">
    <property type="entry name" value="Integrin_alpha_N"/>
</dbReference>
<evidence type="ECO:0000313" key="7">
    <source>
        <dbReference type="EMBL" id="KIG12243.1"/>
    </source>
</evidence>
<dbReference type="RefSeq" id="WP_052558091.1">
    <property type="nucleotide sequence ID" value="NZ_JMCC02000142.1"/>
</dbReference>
<proteinExistence type="predicted"/>
<feature type="region of interest" description="Disordered" evidence="4">
    <location>
        <begin position="1"/>
        <end position="78"/>
    </location>
</feature>
<gene>
    <name evidence="7" type="ORF">DB30_01769</name>
</gene>
<dbReference type="Proteomes" id="UP000031599">
    <property type="component" value="Unassembled WGS sequence"/>
</dbReference>
<dbReference type="InterPro" id="IPR050708">
    <property type="entry name" value="T6SS_VgrG/RHS"/>
</dbReference>
<dbReference type="Pfam" id="PF03534">
    <property type="entry name" value="SpvB"/>
    <property type="match status" value="1"/>
</dbReference>
<name>A0A0C1ZMK4_9BACT</name>
<accession>A0A0C1ZMK4</accession>
<comment type="caution">
    <text evidence="7">The sequence shown here is derived from an EMBL/GenBank/DDBJ whole genome shotgun (WGS) entry which is preliminary data.</text>
</comment>
<comment type="subcellular location">
    <subcellularLocation>
        <location evidence="1">Secreted</location>
    </subcellularLocation>
</comment>
<feature type="domain" description="Insecticide toxin TcdB middle/C-terminal" evidence="5">
    <location>
        <begin position="928"/>
        <end position="1032"/>
    </location>
</feature>
<protein>
    <submittedName>
        <fullName evidence="7">Insecticidal toxin complex protein</fullName>
    </submittedName>
</protein>
<dbReference type="PANTHER" id="PTHR32305:SF15">
    <property type="entry name" value="PROTEIN RHSA-RELATED"/>
    <property type="match status" value="1"/>
</dbReference>
<feature type="region of interest" description="Disordered" evidence="4">
    <location>
        <begin position="1835"/>
        <end position="1862"/>
    </location>
</feature>
<reference evidence="7 8" key="1">
    <citation type="submission" date="2014-12" db="EMBL/GenBank/DDBJ databases">
        <title>Genome assembly of Enhygromyxa salina DSM 15201.</title>
        <authorList>
            <person name="Sharma G."/>
            <person name="Subramanian S."/>
        </authorList>
    </citation>
    <scope>NUCLEOTIDE SEQUENCE [LARGE SCALE GENOMIC DNA]</scope>
    <source>
        <strain evidence="7 8">DSM 15201</strain>
    </source>
</reference>
<dbReference type="InterPro" id="IPR022045">
    <property type="entry name" value="TcdB_toxin_mid/N"/>
</dbReference>
<feature type="domain" description="Insecticide toxin TcdB middle/N-terminal" evidence="6">
    <location>
        <begin position="720"/>
        <end position="850"/>
    </location>
</feature>
<evidence type="ECO:0000256" key="1">
    <source>
        <dbReference type="ARBA" id="ARBA00004613"/>
    </source>
</evidence>
<dbReference type="GO" id="GO:0005576">
    <property type="term" value="C:extracellular region"/>
    <property type="evidence" value="ECO:0007669"/>
    <property type="project" value="UniProtKB-SubCell"/>
</dbReference>
<dbReference type="PANTHER" id="PTHR32305">
    <property type="match status" value="1"/>
</dbReference>
<evidence type="ECO:0000313" key="8">
    <source>
        <dbReference type="Proteomes" id="UP000031599"/>
    </source>
</evidence>
<sequence length="2469" mass="269009">MNDERDNGPKLTSGPSLPIQGPQPKQPFNAGVTPGRDAPGAGKQDDPNPFAQVFRSPFGGEQAADPRSTFAPAISLPSGGGAVRSIGEKFSSNPFTGTGSTSVPVATSPGRGGFGPSLALSYGSGQGNGPLGLGWSLGVPTISRKTEKGLPEYWDSNPDPKQNDTFILAGAEDLVEVGFEQREGHLISRFQPRVEGGFARIERWQSKATRQVFWKTISRDNVTSYFGKTAAARVVDPAVPNRVFSWLLEESHDDRGNIIVYEYKQEDLAGVDTGAPEEQPRLVGDSVQAQRYLKRIKYGNAAPFVAGGWMFEVVLDYGEHGTWHGEKLEISPVEDRAWPARLDTFSSYRAGFEIRTRRLCRRVLMFHHFAELGEAPYLVASTDLVHAEDPAMTRVTGVVQRSYRLDEGTGRFDAAALPTLEFEYSDASVDPVLHEITDASTLKNLPAGIDGRMTRLVDLDGEGVPGLVTEAAGTWYFKRGLGDGRFGPMVAMPSRPTTLGAPGVQLMDLDGDGRKELVSFVAPAPGFFTRTEDEGWGNFRKFSTVPNIDWQDPRVQLIDLAGDGFPDVLVDRGDNFVWYRSKGVDGFEAPKRIPNSHDAASRPVLVFNDARTSIQFADMTGDGLPDLVRIRNGEVAYWPCLGFGQFGRMIRMGGLSSFASASDLFHPSRVRLSDVDGSGTTDVIYLGDRGATIYRNLSGNGFAAGEHLSQFPSVRSVDWVEVVDLKGNGTGCLVWSTSHSAGRGGVLRYIDLTSGTKPHLLVATRNNMGAETRVRYAPSTRFYLADKAAGKPWATKLPFPVHVVDRVEQIDHVTRQRYVQHFAYHHGYFDGAEREFRGFGMVETWDTESFEDFSGDGLFAFAQFDAVEEQLHQPPVYTKSWFHTGAYLAGSKFSRLFAGEYWSGDPVAWALPDSRLPSGLSGDDRAEAVRALAGRTLRTEVYALDGSELEGVPYTVSEATFEVRQLRARGDNRHGVYLAHDREALSYQYERNAADPRIGHSFVLEVDDYGTVLSSAAVAYPRRETVEPAEQAALHVTLSEAEVAHLDADADNLRLAVPIESRSYELHGLVATEAAFTWQAMRAAASTAAAIAFDHSPSGGVDKRLLSCSRMRYLADDLTGPLAHGSVQSKALGYDSDAMAMTATQRQEAFGGLTGAPTNAELEDEGRYVFADDAWWVRTGHPTYDPGKFYAVIAVTDPYGNLYSTTHDTHALLTVSSTDPLGNTVSAEHDYRVLGPWQLTDANGNRSQVAFDVLGFVTASAVMGKVGDSDGDTLDDPTSTFEYDLFAWQNAGAPNWAKTRVRETHQDPDTRWLEQRTYFSGGGSVVMVKAQARPGLAPQRDVDGELILVDGELQYADTSPDVRWVGNGRVVLDNKGNVLKAYEPYFSSTPDYEDEAELVEQGVTSLNHYDPLGRLVRTDLPNGTFSRVEFTPWEQMSWDVNDTVLNSDWHAARISYQGQDVSLLEERRAAQLAAKHANTPSKVHLDTLGRPFLSVAHNKDLFGNDEFVATKSVLDIQGNVLEVIDARGNSAETRTYGMLGQSLFVGSVDAGDRRHLLTALGQPMHSWDARDQRFSFSYDTLRRSVDRTVSVGGGAEKLLGRIVYGDLLASPGATNHRGRVYRAYDGAGVATSLAYDFKGQPTSEQRQLVASKTTQPDWSTLLGQSTIPAMATATAPLLDPEIFSASSERDALGRVLKAISPDNSEALYSYDQAGTLRKVELKHRGSATVETIVGDITYNARGQREAVIYGPANSPTSTTSYTYDPKTYRLERLSTLRGSDNAALQGLHYHYDPAGNVTDVRDTAQQTVYFNNAVVEAANSYTYDATYRLIEATGREHATQGSTQRTHEQLPVGPQPMTSDPSAMRRYTQRYTYDSVGNILKMQHIPAAGTGWTRRYEYAQDGNRLLATSAPGDAANGPYTHTYSHDAHGSMTTMPHLAAMDWNHDDELQRATAGTEQVYFQYASGIRSRKYTEKQGSTTEERIYLGPFEIYRKRVSGTLDLERESLHISDVSGRICIVETKSIEGGSGVGSLTGIWRYQLSNLLGTVATEVNGSGAVISYEEYHPYGTSAYRALDASVDVSAKRYRYTGMERDEETGLGYHSARYYASWLGRWTSSDPIGLGDGVNRYGYVGGRPISSADRAGKKEGRFTGIILDQIRRPEETAGGDADPRAESAGDNPGEPPRLSVEETAAALQANPDLLTTFYRAYGPEHMQRVADLLVPPPSPLAARGEVRVSRRTPAASDQATASAGQGPIDGDAMVETALSMTGLGGVAVLLNDLAEANLREPWESQEDTSANGVSLGIGWPTLVAGAARLIPGPVGKLTSRYLTSAERRSLGEADVSLEPLALGEPRSQGGAAAGAKVSQLTRAQARNIKSIDNIITHGAKPGDFSGVAAELTGVRFPKPGGGYWDHVTEMQDNVAGLQKALRGLRGSLQNPNLSPADLRVINDAKLRGEATLLRMTETLAGR</sequence>
<evidence type="ECO:0000256" key="3">
    <source>
        <dbReference type="ARBA" id="ARBA00023026"/>
    </source>
</evidence>
<dbReference type="SUPFAM" id="SSF69318">
    <property type="entry name" value="Integrin alpha N-terminal domain"/>
    <property type="match status" value="1"/>
</dbReference>
<evidence type="ECO:0000259" key="5">
    <source>
        <dbReference type="Pfam" id="PF12255"/>
    </source>
</evidence>
<dbReference type="InterPro" id="IPR003284">
    <property type="entry name" value="Sal_SpvB"/>
</dbReference>
<feature type="region of interest" description="Disordered" evidence="4">
    <location>
        <begin position="2230"/>
        <end position="2256"/>
    </location>
</feature>